<accession>A0A8X8IFV9</accession>
<name>A0A8X8IFV9_9BACT</name>
<proteinExistence type="predicted"/>
<sequence length="194" mass="21932">MKTIKLLLLLWIATVNMATAASQSATGKKGVYLSLEDFIGHHVSYEGSKKIILNRFSGASNIRIIENDQAIKLEKDKLFGYRDSDGQDFRFFHNEGYKIIDHAGLFIYTAYASSSVEKGKGWVKKDSYYFSAGGNGTIYPLTIENLKKAFPENLKFHDLLDGLKSEADLAGYDEYRKMVKVNYLYKMSVKAPIE</sequence>
<evidence type="ECO:0000313" key="2">
    <source>
        <dbReference type="EMBL" id="SDX16699.1"/>
    </source>
</evidence>
<keyword evidence="3" id="KW-1185">Reference proteome</keyword>
<feature type="chain" id="PRO_5036472908" description="WG repeat-containing protein" evidence="1">
    <location>
        <begin position="21"/>
        <end position="194"/>
    </location>
</feature>
<dbReference type="Proteomes" id="UP000198711">
    <property type="component" value="Unassembled WGS sequence"/>
</dbReference>
<protein>
    <recommendedName>
        <fullName evidence="4">WG repeat-containing protein</fullName>
    </recommendedName>
</protein>
<evidence type="ECO:0000313" key="3">
    <source>
        <dbReference type="Proteomes" id="UP000198711"/>
    </source>
</evidence>
<evidence type="ECO:0008006" key="4">
    <source>
        <dbReference type="Google" id="ProtNLM"/>
    </source>
</evidence>
<keyword evidence="1" id="KW-0732">Signal</keyword>
<reference evidence="2 3" key="1">
    <citation type="submission" date="2016-10" db="EMBL/GenBank/DDBJ databases">
        <authorList>
            <person name="Varghese N."/>
            <person name="Submissions S."/>
        </authorList>
    </citation>
    <scope>NUCLEOTIDE SEQUENCE [LARGE SCALE GENOMIC DNA]</scope>
    <source>
        <strain evidence="2 3">DSM 25353</strain>
    </source>
</reference>
<dbReference type="RefSeq" id="WP_092724211.1">
    <property type="nucleotide sequence ID" value="NZ_FNNO01000010.1"/>
</dbReference>
<feature type="signal peptide" evidence="1">
    <location>
        <begin position="1"/>
        <end position="20"/>
    </location>
</feature>
<gene>
    <name evidence="2" type="ORF">SAMN05444410_11017</name>
</gene>
<organism evidence="2 3">
    <name type="scientific">Hydrobacter penzbergensis</name>
    <dbReference type="NCBI Taxonomy" id="1235997"/>
    <lineage>
        <taxon>Bacteria</taxon>
        <taxon>Pseudomonadati</taxon>
        <taxon>Bacteroidota</taxon>
        <taxon>Chitinophagia</taxon>
        <taxon>Chitinophagales</taxon>
        <taxon>Chitinophagaceae</taxon>
        <taxon>Hydrobacter</taxon>
    </lineage>
</organism>
<dbReference type="EMBL" id="FNNO01000010">
    <property type="protein sequence ID" value="SDX16699.1"/>
    <property type="molecule type" value="Genomic_DNA"/>
</dbReference>
<comment type="caution">
    <text evidence="2">The sequence shown here is derived from an EMBL/GenBank/DDBJ whole genome shotgun (WGS) entry which is preliminary data.</text>
</comment>
<dbReference type="AlphaFoldDB" id="A0A8X8IFV9"/>
<evidence type="ECO:0000256" key="1">
    <source>
        <dbReference type="SAM" id="SignalP"/>
    </source>
</evidence>